<accession>A0A9Q3E746</accession>
<protein>
    <submittedName>
        <fullName evidence="1">Uncharacterized protein</fullName>
    </submittedName>
</protein>
<gene>
    <name evidence="1" type="ORF">O181_054537</name>
</gene>
<evidence type="ECO:0000313" key="1">
    <source>
        <dbReference type="EMBL" id="MBW0514822.1"/>
    </source>
</evidence>
<comment type="caution">
    <text evidence="1">The sequence shown here is derived from an EMBL/GenBank/DDBJ whole genome shotgun (WGS) entry which is preliminary data.</text>
</comment>
<sequence length="123" mass="13865">MPNAITTYRALKDQFNKIPWSSIIQHESILFDPEDHSNSLTNHSISVCEEIKAIKNQIGAIERNLVTTLTLFFLAPQFHDQITNALDTRLAANPSLTVNSEDIINIVWQLNSKCGKSNDDRSI</sequence>
<name>A0A9Q3E746_9BASI</name>
<dbReference type="Proteomes" id="UP000765509">
    <property type="component" value="Unassembled WGS sequence"/>
</dbReference>
<proteinExistence type="predicted"/>
<keyword evidence="2" id="KW-1185">Reference proteome</keyword>
<evidence type="ECO:0000313" key="2">
    <source>
        <dbReference type="Proteomes" id="UP000765509"/>
    </source>
</evidence>
<organism evidence="1 2">
    <name type="scientific">Austropuccinia psidii MF-1</name>
    <dbReference type="NCBI Taxonomy" id="1389203"/>
    <lineage>
        <taxon>Eukaryota</taxon>
        <taxon>Fungi</taxon>
        <taxon>Dikarya</taxon>
        <taxon>Basidiomycota</taxon>
        <taxon>Pucciniomycotina</taxon>
        <taxon>Pucciniomycetes</taxon>
        <taxon>Pucciniales</taxon>
        <taxon>Sphaerophragmiaceae</taxon>
        <taxon>Austropuccinia</taxon>
    </lineage>
</organism>
<dbReference type="EMBL" id="AVOT02024249">
    <property type="protein sequence ID" value="MBW0514822.1"/>
    <property type="molecule type" value="Genomic_DNA"/>
</dbReference>
<dbReference type="AlphaFoldDB" id="A0A9Q3E746"/>
<reference evidence="1" key="1">
    <citation type="submission" date="2021-03" db="EMBL/GenBank/DDBJ databases">
        <title>Draft genome sequence of rust myrtle Austropuccinia psidii MF-1, a brazilian biotype.</title>
        <authorList>
            <person name="Quecine M.C."/>
            <person name="Pachon D.M.R."/>
            <person name="Bonatelli M.L."/>
            <person name="Correr F.H."/>
            <person name="Franceschini L.M."/>
            <person name="Leite T.F."/>
            <person name="Margarido G.R.A."/>
            <person name="Almeida C.A."/>
            <person name="Ferrarezi J.A."/>
            <person name="Labate C.A."/>
        </authorList>
    </citation>
    <scope>NUCLEOTIDE SEQUENCE</scope>
    <source>
        <strain evidence="1">MF-1</strain>
    </source>
</reference>